<protein>
    <submittedName>
        <fullName evidence="1">Uncharacterized protein</fullName>
    </submittedName>
</protein>
<evidence type="ECO:0000313" key="1">
    <source>
        <dbReference type="EMBL" id="JAH30792.1"/>
    </source>
</evidence>
<organism evidence="1">
    <name type="scientific">Anguilla anguilla</name>
    <name type="common">European freshwater eel</name>
    <name type="synonym">Muraena anguilla</name>
    <dbReference type="NCBI Taxonomy" id="7936"/>
    <lineage>
        <taxon>Eukaryota</taxon>
        <taxon>Metazoa</taxon>
        <taxon>Chordata</taxon>
        <taxon>Craniata</taxon>
        <taxon>Vertebrata</taxon>
        <taxon>Euteleostomi</taxon>
        <taxon>Actinopterygii</taxon>
        <taxon>Neopterygii</taxon>
        <taxon>Teleostei</taxon>
        <taxon>Anguilliformes</taxon>
        <taxon>Anguillidae</taxon>
        <taxon>Anguilla</taxon>
    </lineage>
</organism>
<proteinExistence type="predicted"/>
<name>A0A0E9RPR2_ANGAN</name>
<sequence>MMTKKLFFGSNAFSAAEVRQNKAGSISAEIREPLGRRQSSVLFNR</sequence>
<reference evidence="1" key="2">
    <citation type="journal article" date="2015" name="Fish Shellfish Immunol.">
        <title>Early steps in the European eel (Anguilla anguilla)-Vibrio vulnificus interaction in the gills: Role of the RtxA13 toxin.</title>
        <authorList>
            <person name="Callol A."/>
            <person name="Pajuelo D."/>
            <person name="Ebbesson L."/>
            <person name="Teles M."/>
            <person name="MacKenzie S."/>
            <person name="Amaro C."/>
        </authorList>
    </citation>
    <scope>NUCLEOTIDE SEQUENCE</scope>
</reference>
<accession>A0A0E9RPR2</accession>
<dbReference type="EMBL" id="GBXM01077785">
    <property type="protein sequence ID" value="JAH30792.1"/>
    <property type="molecule type" value="Transcribed_RNA"/>
</dbReference>
<reference evidence="1" key="1">
    <citation type="submission" date="2014-11" db="EMBL/GenBank/DDBJ databases">
        <authorList>
            <person name="Amaro Gonzalez C."/>
        </authorList>
    </citation>
    <scope>NUCLEOTIDE SEQUENCE</scope>
</reference>
<dbReference type="AlphaFoldDB" id="A0A0E9RPR2"/>